<keyword evidence="2" id="KW-1185">Reference proteome</keyword>
<dbReference type="EMBL" id="LMWS01000018">
    <property type="protein sequence ID" value="KUN37758.1"/>
    <property type="molecule type" value="Genomic_DNA"/>
</dbReference>
<gene>
    <name evidence="1" type="ORF">AQJ30_15875</name>
</gene>
<reference evidence="1 2" key="1">
    <citation type="submission" date="2015-10" db="EMBL/GenBank/DDBJ databases">
        <title>Draft genome sequence of Streptomyces longwoodensis DSM 41677, type strain for the species Streptomyces longwoodensis.</title>
        <authorList>
            <person name="Ruckert C."/>
            <person name="Winkler A."/>
            <person name="Kalinowski J."/>
            <person name="Kampfer P."/>
            <person name="Glaeser S."/>
        </authorList>
    </citation>
    <scope>NUCLEOTIDE SEQUENCE [LARGE SCALE GENOMIC DNA]</scope>
    <source>
        <strain evidence="1 2">DSM 41677</strain>
    </source>
</reference>
<sequence length="104" mass="11724">MRFTRRDYCVCTEVRNWDLEQAAEKLKCRVRFLEDNLATLPHQKLGRSVAFCDCELRLIQGLFSVLPELPDDVLPGREPVTQQAPVAALAAIKPSATRRRSAVG</sequence>
<dbReference type="Proteomes" id="UP000053271">
    <property type="component" value="Unassembled WGS sequence"/>
</dbReference>
<evidence type="ECO:0000313" key="2">
    <source>
        <dbReference type="Proteomes" id="UP000053271"/>
    </source>
</evidence>
<accession>A0A101QXK5</accession>
<comment type="caution">
    <text evidence="1">The sequence shown here is derived from an EMBL/GenBank/DDBJ whole genome shotgun (WGS) entry which is preliminary data.</text>
</comment>
<dbReference type="AlphaFoldDB" id="A0A101QXK5"/>
<dbReference type="GeneID" id="91426077"/>
<protein>
    <submittedName>
        <fullName evidence="1">Uncharacterized protein</fullName>
    </submittedName>
</protein>
<evidence type="ECO:0000313" key="1">
    <source>
        <dbReference type="EMBL" id="KUN37758.1"/>
    </source>
</evidence>
<dbReference type="RefSeq" id="WP_067233894.1">
    <property type="nucleotide sequence ID" value="NZ_KQ948553.1"/>
</dbReference>
<organism evidence="1 2">
    <name type="scientific">Streptomyces longwoodensis</name>
    <dbReference type="NCBI Taxonomy" id="68231"/>
    <lineage>
        <taxon>Bacteria</taxon>
        <taxon>Bacillati</taxon>
        <taxon>Actinomycetota</taxon>
        <taxon>Actinomycetes</taxon>
        <taxon>Kitasatosporales</taxon>
        <taxon>Streptomycetaceae</taxon>
        <taxon>Streptomyces</taxon>
    </lineage>
</organism>
<dbReference type="STRING" id="68231.AQJ30_15875"/>
<name>A0A101QXK5_9ACTN</name>
<proteinExistence type="predicted"/>